<organism evidence="5 6">
    <name type="scientific">Alloalcanivorax marinus</name>
    <dbReference type="NCBI Taxonomy" id="1177169"/>
    <lineage>
        <taxon>Bacteria</taxon>
        <taxon>Pseudomonadati</taxon>
        <taxon>Pseudomonadota</taxon>
        <taxon>Gammaproteobacteria</taxon>
        <taxon>Oceanospirillales</taxon>
        <taxon>Alcanivoracaceae</taxon>
        <taxon>Alloalcanivorax</taxon>
    </lineage>
</organism>
<dbReference type="Pfam" id="PF25954">
    <property type="entry name" value="Beta-barrel_RND_2"/>
    <property type="match status" value="1"/>
</dbReference>
<dbReference type="InterPro" id="IPR058637">
    <property type="entry name" value="YknX-like_C"/>
</dbReference>
<dbReference type="GO" id="GO:0015562">
    <property type="term" value="F:efflux transmembrane transporter activity"/>
    <property type="evidence" value="ECO:0007669"/>
    <property type="project" value="TreeGrafter"/>
</dbReference>
<name>A0A9Q3YQ99_9GAMM</name>
<evidence type="ECO:0000313" key="6">
    <source>
        <dbReference type="Proteomes" id="UP001108027"/>
    </source>
</evidence>
<dbReference type="Gene3D" id="2.40.50.100">
    <property type="match status" value="1"/>
</dbReference>
<feature type="domain" description="Multidrug resistance protein MdtA-like barrel-sandwich hybrid" evidence="2">
    <location>
        <begin position="64"/>
        <end position="184"/>
    </location>
</feature>
<protein>
    <submittedName>
        <fullName evidence="5">Efflux RND transporter periplasmic adaptor subunit</fullName>
    </submittedName>
</protein>
<evidence type="ECO:0000256" key="1">
    <source>
        <dbReference type="ARBA" id="ARBA00009477"/>
    </source>
</evidence>
<feature type="domain" description="CusB-like beta-barrel" evidence="3">
    <location>
        <begin position="197"/>
        <end position="267"/>
    </location>
</feature>
<dbReference type="Proteomes" id="UP001108027">
    <property type="component" value="Unassembled WGS sequence"/>
</dbReference>
<dbReference type="Pfam" id="PF25989">
    <property type="entry name" value="YknX_C"/>
    <property type="match status" value="1"/>
</dbReference>
<reference evidence="5" key="1">
    <citation type="submission" date="2021-10" db="EMBL/GenBank/DDBJ databases">
        <title>The diversity and Nitrogen Metabolism of Culturable Nitrate-Utilizing Bacteria Within the Oxygen Minimum Zone of the Changjiang (Yangtze River)Estuary.</title>
        <authorList>
            <person name="Zhang D."/>
            <person name="Zheng J."/>
            <person name="Liu S."/>
            <person name="He W."/>
        </authorList>
    </citation>
    <scope>NUCLEOTIDE SEQUENCE</scope>
    <source>
        <strain evidence="5">FXH-223</strain>
    </source>
</reference>
<keyword evidence="6" id="KW-1185">Reference proteome</keyword>
<sequence>MLRVIASLLIVAALGLGIVGWYQGTPDDDAVTGPPAEVNVTAAVIRPLIDRLEVTGTARAGRAITLVTEVDGRVTELHFHEGQSVEAGALLVSLDDRQARMDLERARAHYQGALSDYQEAARRLGTRAVSQAEVNTLKTALEDARTGLDASRVALEDHSIRAPFDGVMGLRLVHPGAYLRSGDPIATLDSVRNLEVSFQAPEHYRVALRPGLDVTFSSDAHPHKQFAGKVMVFNGQADGDGAGLAIKAMLDNGEALLRPGEVLRVSMLFGEHSALLVPEQAIVTSGARSFVFTITTTQRAERRAVQLGGRRDGWVEVVAGLSEAEPVIVSGHLGLGSGAPVTVLPDGLDRGAWLPSWRTPLEAPV</sequence>
<dbReference type="GO" id="GO:1990281">
    <property type="term" value="C:efflux pump complex"/>
    <property type="evidence" value="ECO:0007669"/>
    <property type="project" value="TreeGrafter"/>
</dbReference>
<feature type="domain" description="YknX-like C-terminal permuted SH3-like" evidence="4">
    <location>
        <begin position="275"/>
        <end position="343"/>
    </location>
</feature>
<dbReference type="EMBL" id="JAJGNA010000002">
    <property type="protein sequence ID" value="MCC4307443.1"/>
    <property type="molecule type" value="Genomic_DNA"/>
</dbReference>
<accession>A0A9Q3YQ99</accession>
<dbReference type="InterPro" id="IPR058625">
    <property type="entry name" value="MdtA-like_BSH"/>
</dbReference>
<dbReference type="NCBIfam" id="TIGR01730">
    <property type="entry name" value="RND_mfp"/>
    <property type="match status" value="1"/>
</dbReference>
<evidence type="ECO:0000313" key="5">
    <source>
        <dbReference type="EMBL" id="MCC4307443.1"/>
    </source>
</evidence>
<dbReference type="Gene3D" id="2.40.30.170">
    <property type="match status" value="1"/>
</dbReference>
<dbReference type="AlphaFoldDB" id="A0A9Q3YQ99"/>
<dbReference type="RefSeq" id="WP_228232688.1">
    <property type="nucleotide sequence ID" value="NZ_ARXL01000003.1"/>
</dbReference>
<proteinExistence type="inferred from homology"/>
<dbReference type="SUPFAM" id="SSF111369">
    <property type="entry name" value="HlyD-like secretion proteins"/>
    <property type="match status" value="1"/>
</dbReference>
<dbReference type="Gene3D" id="2.40.420.20">
    <property type="match status" value="1"/>
</dbReference>
<dbReference type="PANTHER" id="PTHR30469">
    <property type="entry name" value="MULTIDRUG RESISTANCE PROTEIN MDTA"/>
    <property type="match status" value="1"/>
</dbReference>
<comment type="caution">
    <text evidence="5">The sequence shown here is derived from an EMBL/GenBank/DDBJ whole genome shotgun (WGS) entry which is preliminary data.</text>
</comment>
<dbReference type="Gene3D" id="1.10.287.470">
    <property type="entry name" value="Helix hairpin bin"/>
    <property type="match status" value="1"/>
</dbReference>
<comment type="similarity">
    <text evidence="1">Belongs to the membrane fusion protein (MFP) (TC 8.A.1) family.</text>
</comment>
<evidence type="ECO:0000259" key="3">
    <source>
        <dbReference type="Pfam" id="PF25954"/>
    </source>
</evidence>
<dbReference type="Pfam" id="PF25917">
    <property type="entry name" value="BSH_RND"/>
    <property type="match status" value="1"/>
</dbReference>
<evidence type="ECO:0000259" key="4">
    <source>
        <dbReference type="Pfam" id="PF25989"/>
    </source>
</evidence>
<dbReference type="InterPro" id="IPR006143">
    <property type="entry name" value="RND_pump_MFP"/>
</dbReference>
<gene>
    <name evidence="5" type="ORF">LL252_02570</name>
</gene>
<evidence type="ECO:0000259" key="2">
    <source>
        <dbReference type="Pfam" id="PF25917"/>
    </source>
</evidence>
<dbReference type="InterPro" id="IPR058792">
    <property type="entry name" value="Beta-barrel_RND_2"/>
</dbReference>